<evidence type="ECO:0008006" key="3">
    <source>
        <dbReference type="Google" id="ProtNLM"/>
    </source>
</evidence>
<accession>A0A382UDC1</accession>
<dbReference type="AlphaFoldDB" id="A0A382UDC1"/>
<proteinExistence type="predicted"/>
<feature type="non-terminal residue" evidence="2">
    <location>
        <position position="294"/>
    </location>
</feature>
<gene>
    <name evidence="2" type="ORF">METZ01_LOCUS385124</name>
</gene>
<feature type="compositionally biased region" description="Basic and acidic residues" evidence="1">
    <location>
        <begin position="218"/>
        <end position="227"/>
    </location>
</feature>
<feature type="region of interest" description="Disordered" evidence="1">
    <location>
        <begin position="218"/>
        <end position="237"/>
    </location>
</feature>
<dbReference type="EMBL" id="UINC01143382">
    <property type="protein sequence ID" value="SVD32270.1"/>
    <property type="molecule type" value="Genomic_DNA"/>
</dbReference>
<name>A0A382UDC1_9ZZZZ</name>
<organism evidence="2">
    <name type="scientific">marine metagenome</name>
    <dbReference type="NCBI Taxonomy" id="408172"/>
    <lineage>
        <taxon>unclassified sequences</taxon>
        <taxon>metagenomes</taxon>
        <taxon>ecological metagenomes</taxon>
    </lineage>
</organism>
<protein>
    <recommendedName>
        <fullName evidence="3">TonB-dependent receptor-like beta-barrel domain-containing protein</fullName>
    </recommendedName>
</protein>
<feature type="non-terminal residue" evidence="2">
    <location>
        <position position="1"/>
    </location>
</feature>
<reference evidence="2" key="1">
    <citation type="submission" date="2018-05" db="EMBL/GenBank/DDBJ databases">
        <authorList>
            <person name="Lanie J.A."/>
            <person name="Ng W.-L."/>
            <person name="Kazmierczak K.M."/>
            <person name="Andrzejewski T.M."/>
            <person name="Davidsen T.M."/>
            <person name="Wayne K.J."/>
            <person name="Tettelin H."/>
            <person name="Glass J.I."/>
            <person name="Rusch D."/>
            <person name="Podicherti R."/>
            <person name="Tsui H.-C.T."/>
            <person name="Winkler M.E."/>
        </authorList>
    </citation>
    <scope>NUCLEOTIDE SEQUENCE</scope>
</reference>
<sequence>VPNGGFGDYAFDEDGNIIFDTNRNDIYNDNWGNDNVDNDNDGTIDEVDESDFIINYGDLPKIIKDADDDGLDDYPDFNVRNIRYDLRMDWEPNSDFTASFSHGYAWARNINITGIARYLADGWIYRYYQSKMRWKNIFMQSYLNTSYSGNPDHPTRNLATGSLIYDRSKKFSFQLQHFIETELYFLKNKTNPIGGDLRLVWGIDYFLTLPDTRGTILSDRDKNDYRDNNGNGEAGSPNHFWDVNDSYYYDVGESYRSIDSLGKISGYDPTSDWGENLYDTPLYSNDNVQGAVKD</sequence>
<evidence type="ECO:0000256" key="1">
    <source>
        <dbReference type="SAM" id="MobiDB-lite"/>
    </source>
</evidence>
<evidence type="ECO:0000313" key="2">
    <source>
        <dbReference type="EMBL" id="SVD32270.1"/>
    </source>
</evidence>